<reference evidence="1 2" key="1">
    <citation type="submission" date="2015-09" db="EMBL/GenBank/DDBJ databases">
        <title>Genome sequencing of Corynebacterium diphtheriae Bv. Gravis strain DSM 44123.</title>
        <authorList>
            <person name="Sangal V."/>
            <person name="Burkovski A."/>
        </authorList>
    </citation>
    <scope>NUCLEOTIDE SEQUENCE [LARGE SCALE GENOMIC DNA]</scope>
    <source>
        <strain evidence="1 2">DSM 44123</strain>
    </source>
</reference>
<comment type="caution">
    <text evidence="1">The sequence shown here is derived from an EMBL/GenBank/DDBJ whole genome shotgun (WGS) entry which is preliminary data.</text>
</comment>
<evidence type="ECO:0000313" key="2">
    <source>
        <dbReference type="Proteomes" id="UP000186159"/>
    </source>
</evidence>
<dbReference type="EMBL" id="LJXR01000008">
    <property type="protein sequence ID" value="OKY22723.1"/>
    <property type="molecule type" value="Genomic_DNA"/>
</dbReference>
<dbReference type="GeneID" id="92848771"/>
<dbReference type="RefSeq" id="WP_014309867.1">
    <property type="nucleotide sequence ID" value="NZ_LJXR01000008.1"/>
</dbReference>
<name>A0AAX0J1W0_CORDP</name>
<dbReference type="AlphaFoldDB" id="A0AAX0J1W0"/>
<sequence length="64" mass="7167">MLPPVVPRSLAAENTRAQSCAIATSNVACKKYIKAHNSMCISYEDDDVVVEVTFFKISYWYFSG</sequence>
<dbReference type="Proteomes" id="UP000186159">
    <property type="component" value="Unassembled WGS sequence"/>
</dbReference>
<evidence type="ECO:0000313" key="1">
    <source>
        <dbReference type="EMBL" id="OKY22723.1"/>
    </source>
</evidence>
<accession>A0AAX0J1W0</accession>
<proteinExistence type="predicted"/>
<gene>
    <name evidence="1" type="ORF">AOT42_10480</name>
</gene>
<organism evidence="1 2">
    <name type="scientific">Corynebacterium diphtheriae bv. gravis</name>
    <dbReference type="NCBI Taxonomy" id="1720349"/>
    <lineage>
        <taxon>Bacteria</taxon>
        <taxon>Bacillati</taxon>
        <taxon>Actinomycetota</taxon>
        <taxon>Actinomycetes</taxon>
        <taxon>Mycobacteriales</taxon>
        <taxon>Corynebacteriaceae</taxon>
        <taxon>Corynebacterium</taxon>
    </lineage>
</organism>
<protein>
    <submittedName>
        <fullName evidence="1">Uncharacterized protein</fullName>
    </submittedName>
</protein>